<dbReference type="Proteomes" id="UP000581769">
    <property type="component" value="Unassembled WGS sequence"/>
</dbReference>
<dbReference type="AlphaFoldDB" id="A0A840J0F8"/>
<accession>A0A840J0F8</accession>
<protein>
    <submittedName>
        <fullName evidence="1">Uncharacterized protein</fullName>
    </submittedName>
</protein>
<evidence type="ECO:0000313" key="1">
    <source>
        <dbReference type="EMBL" id="MBB4687219.1"/>
    </source>
</evidence>
<comment type="caution">
    <text evidence="1">The sequence shown here is derived from an EMBL/GenBank/DDBJ whole genome shotgun (WGS) entry which is preliminary data.</text>
</comment>
<organism evidence="1 2">
    <name type="scientific">Amycolatopsis jiangsuensis</name>
    <dbReference type="NCBI Taxonomy" id="1181879"/>
    <lineage>
        <taxon>Bacteria</taxon>
        <taxon>Bacillati</taxon>
        <taxon>Actinomycetota</taxon>
        <taxon>Actinomycetes</taxon>
        <taxon>Pseudonocardiales</taxon>
        <taxon>Pseudonocardiaceae</taxon>
        <taxon>Amycolatopsis</taxon>
    </lineage>
</organism>
<reference evidence="1 2" key="1">
    <citation type="submission" date="2020-08" db="EMBL/GenBank/DDBJ databases">
        <title>Sequencing the genomes of 1000 actinobacteria strains.</title>
        <authorList>
            <person name="Klenk H.-P."/>
        </authorList>
    </citation>
    <scope>NUCLEOTIDE SEQUENCE [LARGE SCALE GENOMIC DNA]</scope>
    <source>
        <strain evidence="1 2">DSM 45859</strain>
    </source>
</reference>
<sequence length="61" mass="6650">MSKQAITKKALRGLGGSGFKAKLLVLALVAFVLWQVVTSPLESAHFVGHVWDSVVTFFKSF</sequence>
<name>A0A840J0F8_9PSEU</name>
<gene>
    <name evidence="1" type="ORF">BJY18_004704</name>
</gene>
<evidence type="ECO:0000313" key="2">
    <source>
        <dbReference type="Proteomes" id="UP000581769"/>
    </source>
</evidence>
<keyword evidence="2" id="KW-1185">Reference proteome</keyword>
<proteinExistence type="predicted"/>
<dbReference type="RefSeq" id="WP_184781964.1">
    <property type="nucleotide sequence ID" value="NZ_JACHMG010000001.1"/>
</dbReference>
<dbReference type="EMBL" id="JACHMG010000001">
    <property type="protein sequence ID" value="MBB4687219.1"/>
    <property type="molecule type" value="Genomic_DNA"/>
</dbReference>